<dbReference type="AlphaFoldDB" id="A0A645D5U0"/>
<name>A0A645D5U0_9ZZZZ</name>
<reference evidence="1" key="1">
    <citation type="submission" date="2019-08" db="EMBL/GenBank/DDBJ databases">
        <authorList>
            <person name="Kucharzyk K."/>
            <person name="Murdoch R.W."/>
            <person name="Higgins S."/>
            <person name="Loffler F."/>
        </authorList>
    </citation>
    <scope>NUCLEOTIDE SEQUENCE</scope>
</reference>
<protein>
    <submittedName>
        <fullName evidence="1">Uncharacterized protein</fullName>
    </submittedName>
</protein>
<comment type="caution">
    <text evidence="1">The sequence shown here is derived from an EMBL/GenBank/DDBJ whole genome shotgun (WGS) entry which is preliminary data.</text>
</comment>
<sequence>MITVTLQMKNRAEFEGYISNDTIKLDNIDQTTASNSPTSAQIKSDDNLGSIIKEMSDEELAVVATMFGEELNYE</sequence>
<proteinExistence type="predicted"/>
<dbReference type="EMBL" id="VSSQ01032907">
    <property type="protein sequence ID" value="MPM84333.1"/>
    <property type="molecule type" value="Genomic_DNA"/>
</dbReference>
<evidence type="ECO:0000313" key="1">
    <source>
        <dbReference type="EMBL" id="MPM84333.1"/>
    </source>
</evidence>
<accession>A0A645D5U0</accession>
<organism evidence="1">
    <name type="scientific">bioreactor metagenome</name>
    <dbReference type="NCBI Taxonomy" id="1076179"/>
    <lineage>
        <taxon>unclassified sequences</taxon>
        <taxon>metagenomes</taxon>
        <taxon>ecological metagenomes</taxon>
    </lineage>
</organism>
<gene>
    <name evidence="1" type="ORF">SDC9_131404</name>
</gene>